<evidence type="ECO:0000313" key="3">
    <source>
        <dbReference type="Proteomes" id="UP000318681"/>
    </source>
</evidence>
<proteinExistence type="inferred from homology"/>
<dbReference type="EMBL" id="VNIM01000012">
    <property type="protein sequence ID" value="TVV76257.1"/>
    <property type="molecule type" value="Genomic_DNA"/>
</dbReference>
<sequence>MSTSIDRDICRPMPDDLIRSVNLRDLGGYRTADGATVRHGLVFRSAALSALEGEALAAVRALGIRMIIDLRHNAERAAYPTPWEAMGCADYWCRDHSDSGADLAPLLRDPAMTADDCRGLMTGLYRTLPYALSEAYRRLFRGLVEGGTPLLFHCAAGKDRTGVAAALILGALGVPRDVITEEYGLTAAYDLFASPSIRDRPPLSPARLATVTPLLMAETGYLDAMFETLIERDGSVRGYLLNTLGLAPDDITTLRDNLLHTPG</sequence>
<keyword evidence="3" id="KW-1185">Reference proteome</keyword>
<gene>
    <name evidence="2" type="ORF">FOY91_04965</name>
</gene>
<dbReference type="PANTHER" id="PTHR31126">
    <property type="entry name" value="TYROSINE-PROTEIN PHOSPHATASE"/>
    <property type="match status" value="1"/>
</dbReference>
<dbReference type="InterPro" id="IPR029021">
    <property type="entry name" value="Prot-tyrosine_phosphatase-like"/>
</dbReference>
<dbReference type="GO" id="GO:0004721">
    <property type="term" value="F:phosphoprotein phosphatase activity"/>
    <property type="evidence" value="ECO:0007669"/>
    <property type="project" value="InterPro"/>
</dbReference>
<comment type="similarity">
    <text evidence="1">Belongs to the protein-tyrosine phosphatase family.</text>
</comment>
<dbReference type="InterPro" id="IPR026893">
    <property type="entry name" value="Tyr/Ser_Pase_IphP-type"/>
</dbReference>
<dbReference type="AlphaFoldDB" id="A0A558RA45"/>
<evidence type="ECO:0000313" key="2">
    <source>
        <dbReference type="EMBL" id="TVV76257.1"/>
    </source>
</evidence>
<protein>
    <submittedName>
        <fullName evidence="2">Tyrosine-protein phosphatase</fullName>
    </submittedName>
</protein>
<name>A0A558RA45_9SPHN</name>
<dbReference type="Pfam" id="PF13350">
    <property type="entry name" value="Y_phosphatase3"/>
    <property type="match status" value="1"/>
</dbReference>
<organism evidence="2 3">
    <name type="scientific">Alterirhizorhabdus solaris</name>
    <dbReference type="NCBI Taxonomy" id="2529389"/>
    <lineage>
        <taxon>Bacteria</taxon>
        <taxon>Pseudomonadati</taxon>
        <taxon>Pseudomonadota</taxon>
        <taxon>Alphaproteobacteria</taxon>
        <taxon>Sphingomonadales</taxon>
        <taxon>Rhizorhabdaceae</taxon>
        <taxon>Alterirhizorhabdus</taxon>
    </lineage>
</organism>
<comment type="caution">
    <text evidence="2">The sequence shown here is derived from an EMBL/GenBank/DDBJ whole genome shotgun (WGS) entry which is preliminary data.</text>
</comment>
<dbReference type="InterPro" id="IPR016130">
    <property type="entry name" value="Tyr_Pase_AS"/>
</dbReference>
<reference evidence="2 3" key="1">
    <citation type="submission" date="2019-07" db="EMBL/GenBank/DDBJ databases">
        <title>Sphingomonas solaris sp. nov., isolated from a solar panel from Boston, Massachusetts.</title>
        <authorList>
            <person name="Tanner K."/>
            <person name="Pascual J."/>
            <person name="Mancuso C."/>
            <person name="Pereto J."/>
            <person name="Khalil A."/>
            <person name="Vilanova C."/>
        </authorList>
    </citation>
    <scope>NUCLEOTIDE SEQUENCE [LARGE SCALE GENOMIC DNA]</scope>
    <source>
        <strain evidence="2 3">R4DWN</strain>
    </source>
</reference>
<accession>A0A558RA45</accession>
<dbReference type="PROSITE" id="PS00383">
    <property type="entry name" value="TYR_PHOSPHATASE_1"/>
    <property type="match status" value="1"/>
</dbReference>
<dbReference type="PANTHER" id="PTHR31126:SF1">
    <property type="entry name" value="TYROSINE SPECIFIC PROTEIN PHOSPHATASES DOMAIN-CONTAINING PROTEIN"/>
    <property type="match status" value="1"/>
</dbReference>
<dbReference type="Gene3D" id="3.90.190.10">
    <property type="entry name" value="Protein tyrosine phosphatase superfamily"/>
    <property type="match status" value="1"/>
</dbReference>
<dbReference type="OrthoDB" id="1188001at2"/>
<dbReference type="SUPFAM" id="SSF52799">
    <property type="entry name" value="(Phosphotyrosine protein) phosphatases II"/>
    <property type="match status" value="1"/>
</dbReference>
<evidence type="ECO:0000256" key="1">
    <source>
        <dbReference type="ARBA" id="ARBA00009580"/>
    </source>
</evidence>
<dbReference type="Proteomes" id="UP000318681">
    <property type="component" value="Unassembled WGS sequence"/>
</dbReference>